<evidence type="ECO:0000313" key="4">
    <source>
        <dbReference type="Proteomes" id="UP000008810"/>
    </source>
</evidence>
<dbReference type="PANTHER" id="PTHR35280:SF1">
    <property type="entry name" value="F17L21.9"/>
    <property type="match status" value="1"/>
</dbReference>
<sequence>MAMATGGAVGEDKGRRKKVELLQEAIDGLLQEKRGKPQQHQQQREGEDASSTMVLRDQEDDLFLSSLLSKLDGVEKDVDLDHDEPNSFHPKPESSNEVGLGDIAKDLNKIKRQNMITHILLGTVIVMTAVWQFNEVSFLLRVQEKLSNPFKYLGDMIKSSLKRDRKASIEASPLPPVGVPDVTRADLPMLVIGNDDG</sequence>
<dbReference type="EnsemblPlants" id="KQJ99586">
    <property type="protein sequence ID" value="KQJ99586"/>
    <property type="gene ID" value="BRADI_3g44100v3"/>
</dbReference>
<dbReference type="OrthoDB" id="782808at2759"/>
<feature type="region of interest" description="Disordered" evidence="1">
    <location>
        <begin position="28"/>
        <end position="53"/>
    </location>
</feature>
<reference evidence="2" key="2">
    <citation type="submission" date="2017-06" db="EMBL/GenBank/DDBJ databases">
        <title>WGS assembly of Brachypodium distachyon.</title>
        <authorList>
            <consortium name="The International Brachypodium Initiative"/>
            <person name="Lucas S."/>
            <person name="Harmon-Smith M."/>
            <person name="Lail K."/>
            <person name="Tice H."/>
            <person name="Grimwood J."/>
            <person name="Bruce D."/>
            <person name="Barry K."/>
            <person name="Shu S."/>
            <person name="Lindquist E."/>
            <person name="Wang M."/>
            <person name="Pitluck S."/>
            <person name="Vogel J.P."/>
            <person name="Garvin D.F."/>
            <person name="Mockler T.C."/>
            <person name="Schmutz J."/>
            <person name="Rokhsar D."/>
            <person name="Bevan M.W."/>
        </authorList>
    </citation>
    <scope>NUCLEOTIDE SEQUENCE</scope>
    <source>
        <strain evidence="2">Bd21</strain>
    </source>
</reference>
<dbReference type="KEGG" id="bdi:100826468"/>
<dbReference type="STRING" id="15368.I1I9X8"/>
<dbReference type="Gramene" id="KQJ99586">
    <property type="protein sequence ID" value="KQJ99586"/>
    <property type="gene ID" value="BRADI_3g44100v3"/>
</dbReference>
<dbReference type="HOGENOM" id="CLU_1385908_0_0_1"/>
<dbReference type="Proteomes" id="UP000008810">
    <property type="component" value="Chromosome 3"/>
</dbReference>
<evidence type="ECO:0000256" key="1">
    <source>
        <dbReference type="SAM" id="MobiDB-lite"/>
    </source>
</evidence>
<accession>I1I9X8</accession>
<dbReference type="eggNOG" id="ENOG502S42P">
    <property type="taxonomic scope" value="Eukaryota"/>
</dbReference>
<evidence type="ECO:0000313" key="3">
    <source>
        <dbReference type="EnsemblPlants" id="KQJ99586"/>
    </source>
</evidence>
<proteinExistence type="predicted"/>
<name>I1I9X8_BRADI</name>
<organism evidence="2">
    <name type="scientific">Brachypodium distachyon</name>
    <name type="common">Purple false brome</name>
    <name type="synonym">Trachynia distachya</name>
    <dbReference type="NCBI Taxonomy" id="15368"/>
    <lineage>
        <taxon>Eukaryota</taxon>
        <taxon>Viridiplantae</taxon>
        <taxon>Streptophyta</taxon>
        <taxon>Embryophyta</taxon>
        <taxon>Tracheophyta</taxon>
        <taxon>Spermatophyta</taxon>
        <taxon>Magnoliopsida</taxon>
        <taxon>Liliopsida</taxon>
        <taxon>Poales</taxon>
        <taxon>Poaceae</taxon>
        <taxon>BOP clade</taxon>
        <taxon>Pooideae</taxon>
        <taxon>Stipodae</taxon>
        <taxon>Brachypodieae</taxon>
        <taxon>Brachypodium</taxon>
    </lineage>
</organism>
<dbReference type="RefSeq" id="XP_003575011.1">
    <property type="nucleotide sequence ID" value="XM_003574963.4"/>
</dbReference>
<protein>
    <submittedName>
        <fullName evidence="2 3">Uncharacterized protein</fullName>
    </submittedName>
</protein>
<dbReference type="OMA" id="MTAVWQF"/>
<evidence type="ECO:0000313" key="2">
    <source>
        <dbReference type="EMBL" id="KQJ99586.1"/>
    </source>
</evidence>
<dbReference type="EMBL" id="CM000882">
    <property type="protein sequence ID" value="KQJ99586.1"/>
    <property type="molecule type" value="Genomic_DNA"/>
</dbReference>
<keyword evidence="4" id="KW-1185">Reference proteome</keyword>
<gene>
    <name evidence="3" type="primary">LOC100826468</name>
    <name evidence="2" type="ORF">BRADI_3g44100v3</name>
</gene>
<dbReference type="PANTHER" id="PTHR35280">
    <property type="entry name" value="F17L21.9"/>
    <property type="match status" value="1"/>
</dbReference>
<reference evidence="3" key="3">
    <citation type="submission" date="2018-08" db="UniProtKB">
        <authorList>
            <consortium name="EnsemblPlants"/>
        </authorList>
    </citation>
    <scope>IDENTIFICATION</scope>
    <source>
        <strain evidence="3">cv. Bd21</strain>
    </source>
</reference>
<reference evidence="2 3" key="1">
    <citation type="journal article" date="2010" name="Nature">
        <title>Genome sequencing and analysis of the model grass Brachypodium distachyon.</title>
        <authorList>
            <consortium name="International Brachypodium Initiative"/>
        </authorList>
    </citation>
    <scope>NUCLEOTIDE SEQUENCE [LARGE SCALE GENOMIC DNA]</scope>
    <source>
        <strain evidence="2">Bd21</strain>
        <strain evidence="3">cv. Bd21</strain>
    </source>
</reference>
<dbReference type="AlphaFoldDB" id="I1I9X8"/>
<feature type="region of interest" description="Disordered" evidence="1">
    <location>
        <begin position="78"/>
        <end position="99"/>
    </location>
</feature>
<feature type="compositionally biased region" description="Basic and acidic residues" evidence="1">
    <location>
        <begin position="78"/>
        <end position="94"/>
    </location>
</feature>
<dbReference type="GeneID" id="100826468"/>